<dbReference type="AlphaFoldDB" id="A0A1I5IQE1"/>
<keyword evidence="4" id="KW-1185">Reference proteome</keyword>
<evidence type="ECO:0000313" key="2">
    <source>
        <dbReference type="EMBL" id="SFO62754.1"/>
    </source>
</evidence>
<reference evidence="1 4" key="2">
    <citation type="submission" date="2018-10" db="EMBL/GenBank/DDBJ databases">
        <title>Sequencing the genomes of 1000 actinobacteria strains.</title>
        <authorList>
            <person name="Klenk H.-P."/>
        </authorList>
    </citation>
    <scope>NUCLEOTIDE SEQUENCE [LARGE SCALE GENOMIC DNA]</scope>
    <source>
        <strain evidence="1 4">DSM 45119</strain>
    </source>
</reference>
<dbReference type="STRING" id="455193.SAMN05421805_11994"/>
<evidence type="ECO:0000313" key="3">
    <source>
        <dbReference type="Proteomes" id="UP000199398"/>
    </source>
</evidence>
<evidence type="ECO:0000313" key="4">
    <source>
        <dbReference type="Proteomes" id="UP000270697"/>
    </source>
</evidence>
<dbReference type="Proteomes" id="UP000270697">
    <property type="component" value="Unassembled WGS sequence"/>
</dbReference>
<gene>
    <name evidence="1" type="ORF">ATL45_2415</name>
    <name evidence="2" type="ORF">SAMN05421805_11994</name>
</gene>
<name>A0A1I5IQE1_9PSEU</name>
<sequence length="69" mass="7194">MPLLALLHPALVNVISQSGPAAQAVLAAAEPAVLTAVVVALCLFVHRILPPEWIFDLPRSSTGRGVASR</sequence>
<evidence type="ECO:0000313" key="1">
    <source>
        <dbReference type="EMBL" id="RKT84114.1"/>
    </source>
</evidence>
<dbReference type="EMBL" id="FOUP01000019">
    <property type="protein sequence ID" value="SFO62754.1"/>
    <property type="molecule type" value="Genomic_DNA"/>
</dbReference>
<proteinExistence type="predicted"/>
<accession>A0A1I5IQE1</accession>
<organism evidence="2 3">
    <name type="scientific">Saccharopolyspora antimicrobica</name>
    <dbReference type="NCBI Taxonomy" id="455193"/>
    <lineage>
        <taxon>Bacteria</taxon>
        <taxon>Bacillati</taxon>
        <taxon>Actinomycetota</taxon>
        <taxon>Actinomycetes</taxon>
        <taxon>Pseudonocardiales</taxon>
        <taxon>Pseudonocardiaceae</taxon>
        <taxon>Saccharopolyspora</taxon>
    </lineage>
</organism>
<dbReference type="EMBL" id="RBXX01000002">
    <property type="protein sequence ID" value="RKT84114.1"/>
    <property type="molecule type" value="Genomic_DNA"/>
</dbReference>
<protein>
    <submittedName>
        <fullName evidence="2">Uncharacterized protein</fullName>
    </submittedName>
</protein>
<reference evidence="2 3" key="1">
    <citation type="submission" date="2016-10" db="EMBL/GenBank/DDBJ databases">
        <authorList>
            <person name="de Groot N.N."/>
        </authorList>
    </citation>
    <scope>NUCLEOTIDE SEQUENCE [LARGE SCALE GENOMIC DNA]</scope>
    <source>
        <strain evidence="2 3">CPCC 201259</strain>
    </source>
</reference>
<dbReference type="Proteomes" id="UP000199398">
    <property type="component" value="Unassembled WGS sequence"/>
</dbReference>